<proteinExistence type="predicted"/>
<organism evidence="1 2">
    <name type="scientific">Purpureocillium lilacinum</name>
    <name type="common">Paecilomyces lilacinus</name>
    <dbReference type="NCBI Taxonomy" id="33203"/>
    <lineage>
        <taxon>Eukaryota</taxon>
        <taxon>Fungi</taxon>
        <taxon>Dikarya</taxon>
        <taxon>Ascomycota</taxon>
        <taxon>Pezizomycotina</taxon>
        <taxon>Sordariomycetes</taxon>
        <taxon>Hypocreomycetidae</taxon>
        <taxon>Hypocreales</taxon>
        <taxon>Ophiocordycipitaceae</taxon>
        <taxon>Purpureocillium</taxon>
    </lineage>
</organism>
<reference evidence="1 2" key="1">
    <citation type="journal article" date="2024" name="Microbiol. Resour. Announc.">
        <title>Genome annotations for the ascomycete fungi Trichoderma harzianum, Trichoderma aggressivum, and Purpureocillium lilacinum.</title>
        <authorList>
            <person name="Beijen E.P.W."/>
            <person name="Ohm R.A."/>
        </authorList>
    </citation>
    <scope>NUCLEOTIDE SEQUENCE [LARGE SCALE GENOMIC DNA]</scope>
    <source>
        <strain evidence="1 2">CBS 150709</strain>
    </source>
</reference>
<keyword evidence="2" id="KW-1185">Reference proteome</keyword>
<name>A0ABR0BHX2_PURLI</name>
<gene>
    <name evidence="1" type="ORF">Purlil1_12111</name>
</gene>
<accession>A0ABR0BHX2</accession>
<comment type="caution">
    <text evidence="1">The sequence shown here is derived from an EMBL/GenBank/DDBJ whole genome shotgun (WGS) entry which is preliminary data.</text>
</comment>
<dbReference type="Proteomes" id="UP001287286">
    <property type="component" value="Unassembled WGS sequence"/>
</dbReference>
<evidence type="ECO:0000313" key="1">
    <source>
        <dbReference type="EMBL" id="KAK4078047.1"/>
    </source>
</evidence>
<protein>
    <submittedName>
        <fullName evidence="1">Uncharacterized protein</fullName>
    </submittedName>
</protein>
<evidence type="ECO:0000313" key="2">
    <source>
        <dbReference type="Proteomes" id="UP001287286"/>
    </source>
</evidence>
<sequence length="145" mass="16162">MDETIQKRAKLARDYLDTEKSQPLKALYFMACAVRDWSRVPEADRKKDGRPSFSEEEWERLVGLLPTELSLHDHAPAEADGKTCGFCTFDAGARQFCVPEAGTGRLGGSYTVSLSGNRWFHAECMAVHLMDVNEQCPHRGVASVV</sequence>
<dbReference type="EMBL" id="JAWRVI010000088">
    <property type="protein sequence ID" value="KAK4078047.1"/>
    <property type="molecule type" value="Genomic_DNA"/>
</dbReference>